<evidence type="ECO:0000256" key="10">
    <source>
        <dbReference type="ARBA" id="ARBA00023180"/>
    </source>
</evidence>
<comment type="catalytic activity">
    <reaction evidence="12">
        <text>L-threonyl-[protein] + ATP = O-phospho-L-threonyl-[protein] + ADP + H(+)</text>
        <dbReference type="Rhea" id="RHEA:46608"/>
        <dbReference type="Rhea" id="RHEA-COMP:11060"/>
        <dbReference type="Rhea" id="RHEA-COMP:11605"/>
        <dbReference type="ChEBI" id="CHEBI:15378"/>
        <dbReference type="ChEBI" id="CHEBI:30013"/>
        <dbReference type="ChEBI" id="CHEBI:30616"/>
        <dbReference type="ChEBI" id="CHEBI:61977"/>
        <dbReference type="ChEBI" id="CHEBI:456216"/>
    </reaction>
</comment>
<evidence type="ECO:0000313" key="20">
    <source>
        <dbReference type="RefSeq" id="XP_071917297.1"/>
    </source>
</evidence>
<comment type="catalytic activity">
    <reaction evidence="11">
        <text>L-seryl-[protein] + ATP = O-phospho-L-seryl-[protein] + ADP + H(+)</text>
        <dbReference type="Rhea" id="RHEA:17989"/>
        <dbReference type="Rhea" id="RHEA-COMP:9863"/>
        <dbReference type="Rhea" id="RHEA-COMP:11604"/>
        <dbReference type="ChEBI" id="CHEBI:15378"/>
        <dbReference type="ChEBI" id="CHEBI:29999"/>
        <dbReference type="ChEBI" id="CHEBI:30616"/>
        <dbReference type="ChEBI" id="CHEBI:83421"/>
        <dbReference type="ChEBI" id="CHEBI:456216"/>
    </reaction>
</comment>
<dbReference type="InterPro" id="IPR011009">
    <property type="entry name" value="Kinase-like_dom_sf"/>
</dbReference>
<dbReference type="RefSeq" id="XP_071925715.1">
    <property type="nucleotide sequence ID" value="XM_072069614.1"/>
</dbReference>
<dbReference type="SMART" id="SM00181">
    <property type="entry name" value="EGF"/>
    <property type="match status" value="2"/>
</dbReference>
<dbReference type="InterPro" id="IPR049883">
    <property type="entry name" value="NOTCH1_EGF-like"/>
</dbReference>
<evidence type="ECO:0000256" key="5">
    <source>
        <dbReference type="ARBA" id="ARBA00022729"/>
    </source>
</evidence>
<dbReference type="GeneID" id="140012855"/>
<evidence type="ECO:0000259" key="17">
    <source>
        <dbReference type="PROSITE" id="PS50011"/>
    </source>
</evidence>
<dbReference type="Pfam" id="PF13947">
    <property type="entry name" value="GUB_WAK_bind"/>
    <property type="match status" value="1"/>
</dbReference>
<evidence type="ECO:0000313" key="24">
    <source>
        <dbReference type="RefSeq" id="XP_071924670.1"/>
    </source>
</evidence>
<evidence type="ECO:0000256" key="7">
    <source>
        <dbReference type="ARBA" id="ARBA00022777"/>
    </source>
</evidence>
<keyword evidence="4" id="KW-0808">Transferase</keyword>
<evidence type="ECO:0000313" key="22">
    <source>
        <dbReference type="RefSeq" id="XP_071924663.1"/>
    </source>
</evidence>
<proteinExistence type="predicted"/>
<evidence type="ECO:0000256" key="14">
    <source>
        <dbReference type="PROSITE-ProRule" id="PRU10141"/>
    </source>
</evidence>
<feature type="region of interest" description="Disordered" evidence="15">
    <location>
        <begin position="1"/>
        <end position="23"/>
    </location>
</feature>
<evidence type="ECO:0000256" key="12">
    <source>
        <dbReference type="ARBA" id="ARBA00047951"/>
    </source>
</evidence>
<evidence type="ECO:0000256" key="6">
    <source>
        <dbReference type="ARBA" id="ARBA00022741"/>
    </source>
</evidence>
<dbReference type="RefSeq" id="XP_071924767.1">
    <property type="nucleotide sequence ID" value="XM_072068666.1"/>
</dbReference>
<dbReference type="RefSeq" id="XP_071924667.1">
    <property type="nucleotide sequence ID" value="XM_072068566.1"/>
</dbReference>
<keyword evidence="10" id="KW-0325">Glycoprotein</keyword>
<feature type="domain" description="EGF-like" evidence="18">
    <location>
        <begin position="413"/>
        <end position="452"/>
    </location>
</feature>
<keyword evidence="8 14" id="KW-0067">ATP-binding</keyword>
<dbReference type="Pfam" id="PF07645">
    <property type="entry name" value="EGF_CA"/>
    <property type="match status" value="1"/>
</dbReference>
<evidence type="ECO:0000256" key="9">
    <source>
        <dbReference type="ARBA" id="ARBA00023157"/>
    </source>
</evidence>
<dbReference type="InterPro" id="IPR017441">
    <property type="entry name" value="Protein_kinase_ATP_BS"/>
</dbReference>
<dbReference type="CDD" id="cd00054">
    <property type="entry name" value="EGF_CA"/>
    <property type="match status" value="1"/>
</dbReference>
<comment type="subcellular location">
    <subcellularLocation>
        <location evidence="1">Membrane</location>
        <topology evidence="1">Single-pass type I membrane protein</topology>
    </subcellularLocation>
</comment>
<dbReference type="SMART" id="SM00220">
    <property type="entry name" value="S_TKc"/>
    <property type="match status" value="1"/>
</dbReference>
<dbReference type="SUPFAM" id="SSF57196">
    <property type="entry name" value="EGF/Laminin"/>
    <property type="match status" value="1"/>
</dbReference>
<feature type="domain" description="Protein kinase" evidence="17">
    <location>
        <begin position="542"/>
        <end position="824"/>
    </location>
</feature>
<evidence type="ECO:0000313" key="21">
    <source>
        <dbReference type="RefSeq" id="XP_071924659.1"/>
    </source>
</evidence>
<dbReference type="PROSITE" id="PS00010">
    <property type="entry name" value="ASX_HYDROXYL"/>
    <property type="match status" value="1"/>
</dbReference>
<protein>
    <submittedName>
        <fullName evidence="20 21">Wall-associated receptor kinase 2-like</fullName>
    </submittedName>
</protein>
<feature type="transmembrane region" description="Helical" evidence="16">
    <location>
        <begin position="465"/>
        <end position="491"/>
    </location>
</feature>
<organism evidence="19 20">
    <name type="scientific">Coffea arabica</name>
    <name type="common">Arabian coffee</name>
    <dbReference type="NCBI Taxonomy" id="13443"/>
    <lineage>
        <taxon>Eukaryota</taxon>
        <taxon>Viridiplantae</taxon>
        <taxon>Streptophyta</taxon>
        <taxon>Embryophyta</taxon>
        <taxon>Tracheophyta</taxon>
        <taxon>Spermatophyta</taxon>
        <taxon>Magnoliopsida</taxon>
        <taxon>eudicotyledons</taxon>
        <taxon>Gunneridae</taxon>
        <taxon>Pentapetalae</taxon>
        <taxon>asterids</taxon>
        <taxon>lamiids</taxon>
        <taxon>Gentianales</taxon>
        <taxon>Rubiaceae</taxon>
        <taxon>Ixoroideae</taxon>
        <taxon>Gardenieae complex</taxon>
        <taxon>Bertiereae - Coffeeae clade</taxon>
        <taxon>Coffeeae</taxon>
        <taxon>Coffea</taxon>
    </lineage>
</organism>
<dbReference type="Pfam" id="PF00069">
    <property type="entry name" value="Pkinase"/>
    <property type="match status" value="1"/>
</dbReference>
<evidence type="ECO:0000256" key="16">
    <source>
        <dbReference type="SAM" id="Phobius"/>
    </source>
</evidence>
<evidence type="ECO:0000256" key="8">
    <source>
        <dbReference type="ARBA" id="ARBA00022840"/>
    </source>
</evidence>
<accession>A0ABM4VCN3</accession>
<dbReference type="Gene3D" id="3.30.200.20">
    <property type="entry name" value="Phosphorylase Kinase, domain 1"/>
    <property type="match status" value="1"/>
</dbReference>
<dbReference type="InterPro" id="IPR025287">
    <property type="entry name" value="WAK_GUB"/>
</dbReference>
<keyword evidence="16" id="KW-1133">Transmembrane helix</keyword>
<evidence type="ECO:0000256" key="15">
    <source>
        <dbReference type="SAM" id="MobiDB-lite"/>
    </source>
</evidence>
<keyword evidence="7" id="KW-0418">Kinase</keyword>
<dbReference type="Gene3D" id="1.10.510.10">
    <property type="entry name" value="Transferase(Phosphotransferase) domain 1"/>
    <property type="match status" value="1"/>
</dbReference>
<dbReference type="SUPFAM" id="SSF56112">
    <property type="entry name" value="Protein kinase-like (PK-like)"/>
    <property type="match status" value="1"/>
</dbReference>
<dbReference type="PROSITE" id="PS01187">
    <property type="entry name" value="EGF_CA"/>
    <property type="match status" value="1"/>
</dbReference>
<dbReference type="Gene3D" id="2.10.25.10">
    <property type="entry name" value="Laminin"/>
    <property type="match status" value="1"/>
</dbReference>
<comment type="caution">
    <text evidence="13">Lacks conserved residue(s) required for the propagation of feature annotation.</text>
</comment>
<dbReference type="InterPro" id="IPR000742">
    <property type="entry name" value="EGF"/>
</dbReference>
<feature type="binding site" evidence="14">
    <location>
        <position position="571"/>
    </location>
    <ligand>
        <name>ATP</name>
        <dbReference type="ChEBI" id="CHEBI:30616"/>
    </ligand>
</feature>
<name>A0ABM4VCN3_COFAR</name>
<sequence>MAELGLGPQTPGSGPGPYRLGLPGEAKVLPEEVGGNPPECGILSILGKSRVVRRSGSLAGINNNTHPLYKVRSLLTIYSGQLLLPVNLTHRKTNLAVGVPSGTTLGPPLLAHPFCFAGLESALPSATRADQVSSPRGSPVLLHPTFSIARPGCQDHCGNVSIPFPFGITEGCYLNEKFFINCINSSTSVPQPVLRNSTINVTEISLEGQVHLMQYIAIDCYNENRSLFSHNSPWMRLSKRFTFNSTANKFIVVGCDAYGIVYGFGQHRSYATGCVPSCYYKEDVIDGSCSGIGCCRTDIPPGAWNINVRLTSLSRHTKVWDFNPCSYAFVVEEKAFNFSADNLTNLSVDLSLPVVADWTIEDGSCEVAQRNTTSYACSGKNSHCYEPFKGLGYRCSCDQGYEGNPYLPDGCQDIDECQKEETNNCRFGELCINVEGGYNCSCPKGYLKKDDGKGREGCTKKSHQALVAGILAGVAVGTMVLLVVCSWCLYVSKKRKMMWLKEKFFRENGGLLLQKRLNGQEESSNSPRIFSARDLEKATNNFHEGNIIGQGGFGIVYKGRLIDNKEVAIKKSKTVDPNQIEQFINEVVILSQINHKNVVKLFGCCLETEVPLLVYEFINNDTLFNHLHNKKRAREISWDIRLKIGAETAEALSYLHSAASPPIIHRDIKTTNILLDEEFTAKVSDFGASRLGLLDQDQLSTVVQGTRGYLDPEFFQTFQLTEKSDVYSFGVVLVELLTGEKPVCFNRSEGEISLSNHFLSSMKENRLFQILEDSVASDDNIDQLRQVAVLAERCLNVKGADRPSMKEAAMELVGLRITSKHSWTQGSQALNQEEIEPLIDHQEQSNPSRGGDIMLTTTYYSLQNQEIQPIAHGR</sequence>
<gene>
    <name evidence="20" type="primary">LOC140012855</name>
    <name evidence="21" type="synonym">LOC140015742</name>
    <name evidence="22" type="synonym">LOC140015746</name>
    <name evidence="23" type="synonym">LOC140015750</name>
    <name evidence="24" type="synonym">LOC140015753</name>
    <name evidence="25" type="synonym">LOC140015842</name>
    <name evidence="26" type="synonym">LOC140016178</name>
</gene>
<dbReference type="InterPro" id="IPR045274">
    <property type="entry name" value="WAK-like"/>
</dbReference>
<dbReference type="RefSeq" id="XP_071917297.1">
    <property type="nucleotide sequence ID" value="XM_072061196.1"/>
</dbReference>
<evidence type="ECO:0000259" key="18">
    <source>
        <dbReference type="PROSITE" id="PS50026"/>
    </source>
</evidence>
<dbReference type="InterPro" id="IPR001881">
    <property type="entry name" value="EGF-like_Ca-bd_dom"/>
</dbReference>
<evidence type="ECO:0000256" key="3">
    <source>
        <dbReference type="ARBA" id="ARBA00022536"/>
    </source>
</evidence>
<evidence type="ECO:0000256" key="11">
    <source>
        <dbReference type="ARBA" id="ARBA00047558"/>
    </source>
</evidence>
<keyword evidence="19" id="KW-1185">Reference proteome</keyword>
<dbReference type="Proteomes" id="UP001652660">
    <property type="component" value="Chromosome 10c"/>
</dbReference>
<dbReference type="Proteomes" id="UP001652660">
    <property type="component" value="Chromosome 8e"/>
</dbReference>
<keyword evidence="6 14" id="KW-0547">Nucleotide-binding</keyword>
<evidence type="ECO:0000313" key="19">
    <source>
        <dbReference type="Proteomes" id="UP001652660"/>
    </source>
</evidence>
<dbReference type="InterPro" id="IPR018097">
    <property type="entry name" value="EGF_Ca-bd_CS"/>
</dbReference>
<keyword evidence="5" id="KW-0732">Signal</keyword>
<evidence type="ECO:0000256" key="4">
    <source>
        <dbReference type="ARBA" id="ARBA00022679"/>
    </source>
</evidence>
<dbReference type="RefSeq" id="XP_071924670.1">
    <property type="nucleotide sequence ID" value="XM_072068569.1"/>
</dbReference>
<dbReference type="PANTHER" id="PTHR27005:SF468">
    <property type="entry name" value="OS01G0310500 PROTEIN"/>
    <property type="match status" value="1"/>
</dbReference>
<evidence type="ECO:0000313" key="26">
    <source>
        <dbReference type="RefSeq" id="XP_071925715.1"/>
    </source>
</evidence>
<keyword evidence="3 13" id="KW-0245">EGF-like domain</keyword>
<evidence type="ECO:0000256" key="2">
    <source>
        <dbReference type="ARBA" id="ARBA00022527"/>
    </source>
</evidence>
<dbReference type="InterPro" id="IPR000152">
    <property type="entry name" value="EGF-type_Asp/Asn_hydroxyl_site"/>
</dbReference>
<evidence type="ECO:0000313" key="23">
    <source>
        <dbReference type="RefSeq" id="XP_071924667.1"/>
    </source>
</evidence>
<evidence type="ECO:0000256" key="13">
    <source>
        <dbReference type="PROSITE-ProRule" id="PRU00076"/>
    </source>
</evidence>
<dbReference type="InterPro" id="IPR008271">
    <property type="entry name" value="Ser/Thr_kinase_AS"/>
</dbReference>
<keyword evidence="9" id="KW-1015">Disulfide bond</keyword>
<evidence type="ECO:0000256" key="1">
    <source>
        <dbReference type="ARBA" id="ARBA00004479"/>
    </source>
</evidence>
<dbReference type="PROSITE" id="PS00108">
    <property type="entry name" value="PROTEIN_KINASE_ST"/>
    <property type="match status" value="1"/>
</dbReference>
<dbReference type="RefSeq" id="XP_071924663.1">
    <property type="nucleotide sequence ID" value="XM_072068562.1"/>
</dbReference>
<dbReference type="PANTHER" id="PTHR27005">
    <property type="entry name" value="WALL-ASSOCIATED RECEPTOR KINASE-LIKE 21"/>
    <property type="match status" value="1"/>
</dbReference>
<reference evidence="20 21" key="1">
    <citation type="submission" date="2025-05" db="UniProtKB">
        <authorList>
            <consortium name="RefSeq"/>
        </authorList>
    </citation>
    <scope>IDENTIFICATION</scope>
    <source>
        <tissue evidence="20 21">Leaves</tissue>
    </source>
</reference>
<keyword evidence="2" id="KW-0723">Serine/threonine-protein kinase</keyword>
<keyword evidence="16" id="KW-0812">Transmembrane</keyword>
<dbReference type="SMART" id="SM00179">
    <property type="entry name" value="EGF_CA"/>
    <property type="match status" value="1"/>
</dbReference>
<dbReference type="PROSITE" id="PS50026">
    <property type="entry name" value="EGF_3"/>
    <property type="match status" value="1"/>
</dbReference>
<dbReference type="InterPro" id="IPR000719">
    <property type="entry name" value="Prot_kinase_dom"/>
</dbReference>
<dbReference type="PROSITE" id="PS50011">
    <property type="entry name" value="PROTEIN_KINASE_DOM"/>
    <property type="match status" value="1"/>
</dbReference>
<keyword evidence="16" id="KW-0472">Membrane</keyword>
<evidence type="ECO:0000313" key="25">
    <source>
        <dbReference type="RefSeq" id="XP_071924767.1"/>
    </source>
</evidence>
<dbReference type="PROSITE" id="PS00107">
    <property type="entry name" value="PROTEIN_KINASE_ATP"/>
    <property type="match status" value="1"/>
</dbReference>
<dbReference type="RefSeq" id="XP_071924659.1">
    <property type="nucleotide sequence ID" value="XM_072068558.1"/>
</dbReference>